<proteinExistence type="predicted"/>
<dbReference type="GeneID" id="19202157"/>
<name>A0A5M3MCR8_CONPW</name>
<evidence type="ECO:0000313" key="1">
    <source>
        <dbReference type="EMBL" id="EIW77008.1"/>
    </source>
</evidence>
<keyword evidence="2" id="KW-1185">Reference proteome</keyword>
<dbReference type="RefSeq" id="XP_007772466.1">
    <property type="nucleotide sequence ID" value="XM_007774276.1"/>
</dbReference>
<evidence type="ECO:0000313" key="2">
    <source>
        <dbReference type="Proteomes" id="UP000053558"/>
    </source>
</evidence>
<gene>
    <name evidence="1" type="ORF">CONPUDRAFT_146126</name>
</gene>
<sequence>MAGVTNLETHVYVIIVVEVETPKHLVGQACSFYEATPIHELQVRHHDYAGLFEASGAGRDESPSMVSYFQDAVRPVNISSAELHEETSEEVASKDRQRDQKVIVLDVSDPKDSSLDYPCVGPHASYADTPILLCTLGIHRDVYPDAPSCPGAHGLLGMTSVVSGSLCSFKTSCEKAT</sequence>
<reference evidence="2" key="1">
    <citation type="journal article" date="2012" name="Science">
        <title>The Paleozoic origin of enzymatic lignin decomposition reconstructed from 31 fungal genomes.</title>
        <authorList>
            <person name="Floudas D."/>
            <person name="Binder M."/>
            <person name="Riley R."/>
            <person name="Barry K."/>
            <person name="Blanchette R.A."/>
            <person name="Henrissat B."/>
            <person name="Martinez A.T."/>
            <person name="Otillar R."/>
            <person name="Spatafora J.W."/>
            <person name="Yadav J.S."/>
            <person name="Aerts A."/>
            <person name="Benoit I."/>
            <person name="Boyd A."/>
            <person name="Carlson A."/>
            <person name="Copeland A."/>
            <person name="Coutinho P.M."/>
            <person name="de Vries R.P."/>
            <person name="Ferreira P."/>
            <person name="Findley K."/>
            <person name="Foster B."/>
            <person name="Gaskell J."/>
            <person name="Glotzer D."/>
            <person name="Gorecki P."/>
            <person name="Heitman J."/>
            <person name="Hesse C."/>
            <person name="Hori C."/>
            <person name="Igarashi K."/>
            <person name="Jurgens J.A."/>
            <person name="Kallen N."/>
            <person name="Kersten P."/>
            <person name="Kohler A."/>
            <person name="Kuees U."/>
            <person name="Kumar T.K.A."/>
            <person name="Kuo A."/>
            <person name="LaButti K."/>
            <person name="Larrondo L.F."/>
            <person name="Lindquist E."/>
            <person name="Ling A."/>
            <person name="Lombard V."/>
            <person name="Lucas S."/>
            <person name="Lundell T."/>
            <person name="Martin R."/>
            <person name="McLaughlin D.J."/>
            <person name="Morgenstern I."/>
            <person name="Morin E."/>
            <person name="Murat C."/>
            <person name="Nagy L.G."/>
            <person name="Nolan M."/>
            <person name="Ohm R.A."/>
            <person name="Patyshakuliyeva A."/>
            <person name="Rokas A."/>
            <person name="Ruiz-Duenas F.J."/>
            <person name="Sabat G."/>
            <person name="Salamov A."/>
            <person name="Samejima M."/>
            <person name="Schmutz J."/>
            <person name="Slot J.C."/>
            <person name="St John F."/>
            <person name="Stenlid J."/>
            <person name="Sun H."/>
            <person name="Sun S."/>
            <person name="Syed K."/>
            <person name="Tsang A."/>
            <person name="Wiebenga A."/>
            <person name="Young D."/>
            <person name="Pisabarro A."/>
            <person name="Eastwood D.C."/>
            <person name="Martin F."/>
            <person name="Cullen D."/>
            <person name="Grigoriev I.V."/>
            <person name="Hibbett D.S."/>
        </authorList>
    </citation>
    <scope>NUCLEOTIDE SEQUENCE [LARGE SCALE GENOMIC DNA]</scope>
    <source>
        <strain evidence="2">RWD-64-598 SS2</strain>
    </source>
</reference>
<dbReference type="KEGG" id="cput:CONPUDRAFT_146126"/>
<comment type="caution">
    <text evidence="1">The sequence shown here is derived from an EMBL/GenBank/DDBJ whole genome shotgun (WGS) entry which is preliminary data.</text>
</comment>
<accession>A0A5M3MCR8</accession>
<dbReference type="AlphaFoldDB" id="A0A5M3MCR8"/>
<organism evidence="1 2">
    <name type="scientific">Coniophora puteana (strain RWD-64-598)</name>
    <name type="common">Brown rot fungus</name>
    <dbReference type="NCBI Taxonomy" id="741705"/>
    <lineage>
        <taxon>Eukaryota</taxon>
        <taxon>Fungi</taxon>
        <taxon>Dikarya</taxon>
        <taxon>Basidiomycota</taxon>
        <taxon>Agaricomycotina</taxon>
        <taxon>Agaricomycetes</taxon>
        <taxon>Agaricomycetidae</taxon>
        <taxon>Boletales</taxon>
        <taxon>Coniophorineae</taxon>
        <taxon>Coniophoraceae</taxon>
        <taxon>Coniophora</taxon>
    </lineage>
</organism>
<dbReference type="EMBL" id="JH711584">
    <property type="protein sequence ID" value="EIW77008.1"/>
    <property type="molecule type" value="Genomic_DNA"/>
</dbReference>
<protein>
    <submittedName>
        <fullName evidence="1">Uncharacterized protein</fullName>
    </submittedName>
</protein>
<dbReference type="Proteomes" id="UP000053558">
    <property type="component" value="Unassembled WGS sequence"/>
</dbReference>